<keyword evidence="11" id="KW-1185">Reference proteome</keyword>
<dbReference type="Pfam" id="PF00001">
    <property type="entry name" value="7tm_1"/>
    <property type="match status" value="1"/>
</dbReference>
<dbReference type="GO" id="GO:0005886">
    <property type="term" value="C:plasma membrane"/>
    <property type="evidence" value="ECO:0007669"/>
    <property type="project" value="UniProtKB-SubCell"/>
</dbReference>
<dbReference type="PANTHER" id="PTHR22752">
    <property type="entry name" value="G PROTEIN-COUPLED RECEPTOR"/>
    <property type="match status" value="1"/>
</dbReference>
<dbReference type="Gene3D" id="1.20.1070.10">
    <property type="entry name" value="Rhodopsin 7-helix transmembrane proteins"/>
    <property type="match status" value="1"/>
</dbReference>
<evidence type="ECO:0000313" key="10">
    <source>
        <dbReference type="EMBL" id="CAB3978051.1"/>
    </source>
</evidence>
<dbReference type="InterPro" id="IPR000276">
    <property type="entry name" value="GPCR_Rhodpsn"/>
</dbReference>
<evidence type="ECO:0000256" key="1">
    <source>
        <dbReference type="ARBA" id="ARBA00004651"/>
    </source>
</evidence>
<keyword evidence="2" id="KW-1003">Cell membrane</keyword>
<evidence type="ECO:0000256" key="5">
    <source>
        <dbReference type="ARBA" id="ARBA00023040"/>
    </source>
</evidence>
<keyword evidence="7 9" id="KW-0675">Receptor</keyword>
<keyword evidence="8 9" id="KW-0807">Transducer</keyword>
<dbReference type="Proteomes" id="UP001152795">
    <property type="component" value="Unassembled WGS sequence"/>
</dbReference>
<evidence type="ECO:0000256" key="8">
    <source>
        <dbReference type="ARBA" id="ARBA00023224"/>
    </source>
</evidence>
<dbReference type="AlphaFoldDB" id="A0A7D9HAI9"/>
<dbReference type="SUPFAM" id="SSF81321">
    <property type="entry name" value="Family A G protein-coupled receptor-like"/>
    <property type="match status" value="1"/>
</dbReference>
<comment type="similarity">
    <text evidence="9">Belongs to the G-protein coupled receptor 1 family.</text>
</comment>
<evidence type="ECO:0000256" key="6">
    <source>
        <dbReference type="ARBA" id="ARBA00023136"/>
    </source>
</evidence>
<evidence type="ECO:0000256" key="9">
    <source>
        <dbReference type="RuleBase" id="RU000688"/>
    </source>
</evidence>
<evidence type="ECO:0000256" key="2">
    <source>
        <dbReference type="ARBA" id="ARBA00022475"/>
    </source>
</evidence>
<gene>
    <name evidence="10" type="ORF">PACLA_8A080735</name>
</gene>
<evidence type="ECO:0000313" key="11">
    <source>
        <dbReference type="Proteomes" id="UP001152795"/>
    </source>
</evidence>
<keyword evidence="6" id="KW-0472">Membrane</keyword>
<dbReference type="OrthoDB" id="5981357at2759"/>
<organism evidence="10 11">
    <name type="scientific">Paramuricea clavata</name>
    <name type="common">Red gorgonian</name>
    <name type="synonym">Violescent sea-whip</name>
    <dbReference type="NCBI Taxonomy" id="317549"/>
    <lineage>
        <taxon>Eukaryota</taxon>
        <taxon>Metazoa</taxon>
        <taxon>Cnidaria</taxon>
        <taxon>Anthozoa</taxon>
        <taxon>Octocorallia</taxon>
        <taxon>Malacalcyonacea</taxon>
        <taxon>Plexauridae</taxon>
        <taxon>Paramuricea</taxon>
    </lineage>
</organism>
<keyword evidence="3 9" id="KW-0812">Transmembrane</keyword>
<protein>
    <submittedName>
        <fullName evidence="10">Probable G- coupled receptor 135 isoform X1</fullName>
    </submittedName>
</protein>
<dbReference type="PRINTS" id="PR00237">
    <property type="entry name" value="GPCRRHODOPSN"/>
</dbReference>
<keyword evidence="4" id="KW-1133">Transmembrane helix</keyword>
<dbReference type="PROSITE" id="PS00237">
    <property type="entry name" value="G_PROTEIN_RECEP_F1_1"/>
    <property type="match status" value="1"/>
</dbReference>
<dbReference type="GO" id="GO:0004930">
    <property type="term" value="F:G protein-coupled receptor activity"/>
    <property type="evidence" value="ECO:0007669"/>
    <property type="project" value="UniProtKB-KW"/>
</dbReference>
<dbReference type="EMBL" id="CACRXK020000086">
    <property type="protein sequence ID" value="CAB3978051.1"/>
    <property type="molecule type" value="Genomic_DNA"/>
</dbReference>
<dbReference type="PANTHER" id="PTHR22752:SF14">
    <property type="entry name" value="G-PROTEIN COUPLED RECEPTORS FAMILY 1 PROFILE DOMAIN-CONTAINING PROTEIN"/>
    <property type="match status" value="1"/>
</dbReference>
<comment type="caution">
    <text evidence="10">The sequence shown here is derived from an EMBL/GenBank/DDBJ whole genome shotgun (WGS) entry which is preliminary data.</text>
</comment>
<dbReference type="CDD" id="cd00637">
    <property type="entry name" value="7tm_classA_rhodopsin-like"/>
    <property type="match status" value="1"/>
</dbReference>
<accession>A0A7D9HAI9</accession>
<name>A0A7D9HAI9_PARCT</name>
<reference evidence="10" key="1">
    <citation type="submission" date="2020-04" db="EMBL/GenBank/DDBJ databases">
        <authorList>
            <person name="Alioto T."/>
            <person name="Alioto T."/>
            <person name="Gomez Garrido J."/>
        </authorList>
    </citation>
    <scope>NUCLEOTIDE SEQUENCE</scope>
    <source>
        <strain evidence="10">A484AB</strain>
    </source>
</reference>
<dbReference type="PROSITE" id="PS50262">
    <property type="entry name" value="G_PROTEIN_RECEP_F1_2"/>
    <property type="match status" value="1"/>
</dbReference>
<sequence>MHGVASFSLETCIFIGCENVFFFNTSFLSLTAIAANRYLAVVKKVHHKITAKKAKIVICGLWLLSLIASLPWGTIFAWEPVSESRFLAWLVYCQKSPGIFDNLGSASLSEIVTLLLNVLCIGVPILILLLCFYYILKSALRNRRQVSVSYNIHHVAADAYARSAFTTLLIITVYLICNAFILPIIISPSSAKSKINSFVYRFFIWLRSATYPMVYILRNPIYFRLLRKKIMQIYTYIVQTCPCRFKDEGTSYTRPKSPVPKAIANSGVAMEMNKRRGHDSSHRDSPIPATQQIRAWYISKPTMAFTDLERVDGRRNQNRTGTSKV</sequence>
<evidence type="ECO:0000256" key="7">
    <source>
        <dbReference type="ARBA" id="ARBA00023170"/>
    </source>
</evidence>
<evidence type="ECO:0000256" key="4">
    <source>
        <dbReference type="ARBA" id="ARBA00022989"/>
    </source>
</evidence>
<keyword evidence="5 9" id="KW-0297">G-protein coupled receptor</keyword>
<proteinExistence type="inferred from homology"/>
<dbReference type="InterPro" id="IPR017452">
    <property type="entry name" value="GPCR_Rhodpsn_7TM"/>
</dbReference>
<evidence type="ECO:0000256" key="3">
    <source>
        <dbReference type="ARBA" id="ARBA00022692"/>
    </source>
</evidence>
<comment type="subcellular location">
    <subcellularLocation>
        <location evidence="1">Cell membrane</location>
        <topology evidence="1">Multi-pass membrane protein</topology>
    </subcellularLocation>
</comment>